<sequence>MSKKTSWVHGATGIKKYPWTTQRTVDLGTGKVSHSFLVIPESPCPLLGRDLLTKMGAQIHFEPEGPKITDSQNRPISILTVTLEDEYRLHQEQKPPDQGIDSWLQRFPEVWAETGGLGLAKHRPAIFVEVKPGTDPVRVWQYPMPLEAREGITPHIRRLLDQGVLRACHSSWNTPLLPVRKPNSTDYRPVQDLREVNKRVMDIHPTVPNPYTLLSALHPKKQWYTVLDLKDAFFSLPLAPKSQELFAFQWTDPERGINGQLTWTRLPQGFKNSPTLFDEALHEDLGEYRQQHPEITLLQYVDDLLIAARSPETCVRGTEDLLKTLGELGYRASATKAQICKSEVTYLGYLLKGGQRWLTKARKETVLRIPRPQSTRQVREFLGSAGFCRLWIPGFAELAKPLYQATKERQPFNWTEEAELAFQQIKTALLSAPALGLPDVSKPFHLYVDESKGVAKAVLTQYLGPWQRPVAYLSKKLDSVAAGWPPCLRIIAATALMVRDADKLIMGQELRVITPHAIEGVLRQPPDRWMSNARLTHYQGLLLNPLRITFLPPTSLNPASLLPNPDLDAPSHECTEILAQVHGVREDLQDRPLPDTELTWFTDGSSYVHQGQRYAGAAVTSETEVIWAEPLPPGTSAQRAELIALTQALTLGAEKKLTVYTDSRYAFATAHIHGAIYRERGLLTAEGKEIKNKQEILALLTALWKPKKLAIVHCPGHQKPTTPIARGNFLADQTARSIVKAPSQLLALQLPDPGPRNLPCFPDYTEQDREWMNTLPLKQVKNGWWTDINDQTILPEKLGRQVLEHIHRTTHLGARRMMDLIRHAKFRIRRIAELASDVTTNCKACQLNNACPQTQTTTGIRCRGTRPGIYWEIDFTEIKPGKYGYQYLLVFVDTFSGWTEAFPTKRETAQVVAKKILEEILPRYGFPVQIGSDNGPAFVAKVSQDLASILGANWKLHCAYRPQSSGQVERMNRTLKETLTKLTMETGANWVVLLPYALFRARNTPYRLGLTPYEIMYGRPPPLVPSLKDDLLKPETENVSELLFSLQALQKIYQEIWPRLQELYEAGPPPTPHPFQPGDWVLVKRHRQETLQPRWKGPLQVLLTTPTALKVEGIASWIHYTHVKPVDPTSDLLEPSGAPVTWTVDKAKNNPLKLTLRRHPHSRNHVYFYSL</sequence>
<keyword evidence="12" id="KW-0233">DNA recombination</keyword>
<keyword evidence="8" id="KW-0255">Endonuclease</keyword>
<dbReference type="GeneTree" id="ENSGT00940000160750"/>
<reference evidence="17" key="3">
    <citation type="submission" date="2025-08" db="UniProtKB">
        <authorList>
            <consortium name="Ensembl"/>
        </authorList>
    </citation>
    <scope>IDENTIFICATION</scope>
    <source>
        <strain evidence="17">17573</strain>
    </source>
</reference>
<dbReference type="InterPro" id="IPR001995">
    <property type="entry name" value="Peptidase_A2_cat"/>
</dbReference>
<comment type="similarity">
    <text evidence="1">Belongs to the beta type-B retroviral polymerase family. HERV class-II K(HML-2) pol subfamily.</text>
</comment>
<dbReference type="Pfam" id="PF00077">
    <property type="entry name" value="RVP"/>
    <property type="match status" value="1"/>
</dbReference>
<dbReference type="SUPFAM" id="SSF53098">
    <property type="entry name" value="Ribonuclease H-like"/>
    <property type="match status" value="2"/>
</dbReference>
<dbReference type="Pfam" id="PF00075">
    <property type="entry name" value="RNase_H"/>
    <property type="match status" value="1"/>
</dbReference>
<dbReference type="PROSITE" id="PS50879">
    <property type="entry name" value="RNASE_H_1"/>
    <property type="match status" value="1"/>
</dbReference>
<evidence type="ECO:0000259" key="15">
    <source>
        <dbReference type="PROSITE" id="PS50879"/>
    </source>
</evidence>
<dbReference type="CDD" id="cd03715">
    <property type="entry name" value="RT_ZFREV_like"/>
    <property type="match status" value="1"/>
</dbReference>
<reference evidence="17" key="4">
    <citation type="submission" date="2025-09" db="UniProtKB">
        <authorList>
            <consortium name="Ensembl"/>
        </authorList>
    </citation>
    <scope>IDENTIFICATION</scope>
    <source>
        <strain evidence="17">17573</strain>
    </source>
</reference>
<dbReference type="EC" id="3.1.26.4" evidence="2"/>
<dbReference type="CDD" id="cd09273">
    <property type="entry name" value="RNase_HI_RT_Bel"/>
    <property type="match status" value="1"/>
</dbReference>
<dbReference type="Pfam" id="PF00078">
    <property type="entry name" value="RVT_1"/>
    <property type="match status" value="1"/>
</dbReference>
<dbReference type="AlphaFoldDB" id="A0A5F8AQX8"/>
<dbReference type="VEuPathDB" id="HostDB:ENSMMUG00000049854"/>
<dbReference type="InterPro" id="IPR002156">
    <property type="entry name" value="RNaseH_domain"/>
</dbReference>
<dbReference type="PROSITE" id="PS50994">
    <property type="entry name" value="INTEGRASE"/>
    <property type="match status" value="1"/>
</dbReference>
<evidence type="ECO:0000256" key="11">
    <source>
        <dbReference type="ARBA" id="ARBA00022918"/>
    </source>
</evidence>
<feature type="domain" description="Peptidase A2" evidence="13">
    <location>
        <begin position="1"/>
        <end position="51"/>
    </location>
</feature>
<keyword evidence="10" id="KW-0694">RNA-binding</keyword>
<dbReference type="InParanoid" id="A0A5F8AQX8"/>
<evidence type="ECO:0000259" key="13">
    <source>
        <dbReference type="PROSITE" id="PS50175"/>
    </source>
</evidence>
<evidence type="ECO:0000256" key="5">
    <source>
        <dbReference type="ARBA" id="ARBA00022679"/>
    </source>
</evidence>
<evidence type="ECO:0000259" key="16">
    <source>
        <dbReference type="PROSITE" id="PS50994"/>
    </source>
</evidence>
<dbReference type="Proteomes" id="UP000006718">
    <property type="component" value="Chromosome 11"/>
</dbReference>
<evidence type="ECO:0000256" key="10">
    <source>
        <dbReference type="ARBA" id="ARBA00022884"/>
    </source>
</evidence>
<dbReference type="Pfam" id="PF17919">
    <property type="entry name" value="RT_RNaseH_2"/>
    <property type="match status" value="1"/>
</dbReference>
<dbReference type="Gene3D" id="3.30.420.10">
    <property type="entry name" value="Ribonuclease H-like superfamily/Ribonuclease H"/>
    <property type="match status" value="2"/>
</dbReference>
<evidence type="ECO:0000256" key="3">
    <source>
        <dbReference type="ARBA" id="ARBA00012493"/>
    </source>
</evidence>
<protein>
    <recommendedName>
        <fullName evidence="4">Gag-Pol polyprotein</fullName>
        <ecNumber evidence="3">2.7.7.49</ecNumber>
        <ecNumber evidence="2">3.1.26.4</ecNumber>
    </recommendedName>
</protein>
<feature type="domain" description="Reverse transcriptase" evidence="14">
    <location>
        <begin position="160"/>
        <end position="351"/>
    </location>
</feature>
<evidence type="ECO:0000313" key="17">
    <source>
        <dbReference type="Ensembl" id="ENSMMUP00000079793.1"/>
    </source>
</evidence>
<dbReference type="EC" id="2.7.7.49" evidence="3"/>
<dbReference type="InterPro" id="IPR018061">
    <property type="entry name" value="Retropepsins"/>
</dbReference>
<dbReference type="Gene3D" id="2.40.70.10">
    <property type="entry name" value="Acid Proteases"/>
    <property type="match status" value="1"/>
</dbReference>
<dbReference type="PANTHER" id="PTHR33064:SF29">
    <property type="entry name" value="PEPTIDASE A2 DOMAIN-CONTAINING PROTEIN-RELATED"/>
    <property type="match status" value="1"/>
</dbReference>
<dbReference type="InterPro" id="IPR051320">
    <property type="entry name" value="Viral_Replic_Matur_Polypro"/>
</dbReference>
<evidence type="ECO:0000256" key="6">
    <source>
        <dbReference type="ARBA" id="ARBA00022695"/>
    </source>
</evidence>
<dbReference type="InterPro" id="IPR041577">
    <property type="entry name" value="RT_RNaseH_2"/>
</dbReference>
<dbReference type="OMA" id="CKAHERE"/>
<dbReference type="PROSITE" id="PS50878">
    <property type="entry name" value="RT_POL"/>
    <property type="match status" value="1"/>
</dbReference>
<dbReference type="Ensembl" id="ENSMMUT00000090317.1">
    <property type="protein sequence ID" value="ENSMMUP00000079793.1"/>
    <property type="gene ID" value="ENSMMUG00000049854.1"/>
</dbReference>
<reference evidence="17" key="2">
    <citation type="submission" date="2019-01" db="EMBL/GenBank/DDBJ databases">
        <authorList>
            <person name="Graves T."/>
            <person name="Eichler E.E."/>
            <person name="Wilson R.K."/>
        </authorList>
    </citation>
    <scope>NUCLEOTIDE SEQUENCE [LARGE SCALE GENOMIC DNA]</scope>
    <source>
        <strain evidence="17">17573</strain>
    </source>
</reference>
<dbReference type="GO" id="GO:0006508">
    <property type="term" value="P:proteolysis"/>
    <property type="evidence" value="ECO:0007669"/>
    <property type="project" value="InterPro"/>
</dbReference>
<name>A0A5F8AQX8_MACMU</name>
<dbReference type="InterPro" id="IPR036397">
    <property type="entry name" value="RNaseH_sf"/>
</dbReference>
<feature type="domain" description="RNase H type-1" evidence="15">
    <location>
        <begin position="594"/>
        <end position="740"/>
    </location>
</feature>
<organism evidence="17 18">
    <name type="scientific">Macaca mulatta</name>
    <name type="common">Rhesus macaque</name>
    <dbReference type="NCBI Taxonomy" id="9544"/>
    <lineage>
        <taxon>Eukaryota</taxon>
        <taxon>Metazoa</taxon>
        <taxon>Chordata</taxon>
        <taxon>Craniata</taxon>
        <taxon>Vertebrata</taxon>
        <taxon>Euteleostomi</taxon>
        <taxon>Mammalia</taxon>
        <taxon>Eutheria</taxon>
        <taxon>Euarchontoglires</taxon>
        <taxon>Primates</taxon>
        <taxon>Haplorrhini</taxon>
        <taxon>Catarrhini</taxon>
        <taxon>Cercopithecidae</taxon>
        <taxon>Cercopithecinae</taxon>
        <taxon>Macaca</taxon>
    </lineage>
</organism>
<keyword evidence="18" id="KW-1185">Reference proteome</keyword>
<dbReference type="Pfam" id="PF09337">
    <property type="entry name" value="zf-H2C2"/>
    <property type="match status" value="1"/>
</dbReference>
<dbReference type="SUPFAM" id="SSF56672">
    <property type="entry name" value="DNA/RNA polymerases"/>
    <property type="match status" value="1"/>
</dbReference>
<evidence type="ECO:0000256" key="12">
    <source>
        <dbReference type="ARBA" id="ARBA00023172"/>
    </source>
</evidence>
<evidence type="ECO:0000256" key="8">
    <source>
        <dbReference type="ARBA" id="ARBA00022759"/>
    </source>
</evidence>
<feature type="domain" description="Integrase catalytic" evidence="16">
    <location>
        <begin position="863"/>
        <end position="1020"/>
    </location>
</feature>
<keyword evidence="7" id="KW-0540">Nuclease</keyword>
<dbReference type="PANTHER" id="PTHR33064">
    <property type="entry name" value="POL PROTEIN"/>
    <property type="match status" value="1"/>
</dbReference>
<dbReference type="GO" id="GO:0000731">
    <property type="term" value="P:DNA synthesis involved in DNA repair"/>
    <property type="evidence" value="ECO:0007669"/>
    <property type="project" value="UniProtKB-ARBA"/>
</dbReference>
<dbReference type="InterPro" id="IPR043128">
    <property type="entry name" value="Rev_trsase/Diguanyl_cyclase"/>
</dbReference>
<keyword evidence="5" id="KW-0808">Transferase</keyword>
<dbReference type="PROSITE" id="PS50175">
    <property type="entry name" value="ASP_PROT_RETROV"/>
    <property type="match status" value="1"/>
</dbReference>
<dbReference type="InterPro" id="IPR012337">
    <property type="entry name" value="RNaseH-like_sf"/>
</dbReference>
<keyword evidence="6" id="KW-0548">Nucleotidyltransferase</keyword>
<evidence type="ECO:0000259" key="14">
    <source>
        <dbReference type="PROSITE" id="PS50878"/>
    </source>
</evidence>
<evidence type="ECO:0000256" key="4">
    <source>
        <dbReference type="ARBA" id="ARBA00018735"/>
    </source>
</evidence>
<dbReference type="GO" id="GO:0004523">
    <property type="term" value="F:RNA-DNA hybrid ribonuclease activity"/>
    <property type="evidence" value="ECO:0007669"/>
    <property type="project" value="UniProtKB-EC"/>
</dbReference>
<keyword evidence="11" id="KW-0695">RNA-directed DNA polymerase</keyword>
<dbReference type="InterPro" id="IPR043502">
    <property type="entry name" value="DNA/RNA_pol_sf"/>
</dbReference>
<dbReference type="GO" id="GO:0006261">
    <property type="term" value="P:DNA-templated DNA replication"/>
    <property type="evidence" value="ECO:0007669"/>
    <property type="project" value="UniProtKB-ARBA"/>
</dbReference>
<dbReference type="Gene3D" id="1.10.340.70">
    <property type="match status" value="1"/>
</dbReference>
<dbReference type="GO" id="GO:0004190">
    <property type="term" value="F:aspartic-type endopeptidase activity"/>
    <property type="evidence" value="ECO:0007669"/>
    <property type="project" value="InterPro"/>
</dbReference>
<keyword evidence="9" id="KW-0378">Hydrolase</keyword>
<dbReference type="GO" id="GO:0015074">
    <property type="term" value="P:DNA integration"/>
    <property type="evidence" value="ECO:0007669"/>
    <property type="project" value="InterPro"/>
</dbReference>
<evidence type="ECO:0000256" key="7">
    <source>
        <dbReference type="ARBA" id="ARBA00022722"/>
    </source>
</evidence>
<dbReference type="Gene3D" id="3.10.20.370">
    <property type="match status" value="1"/>
</dbReference>
<dbReference type="SUPFAM" id="SSF50630">
    <property type="entry name" value="Acid proteases"/>
    <property type="match status" value="1"/>
</dbReference>
<dbReference type="FunFam" id="3.30.70.270:FF:000020">
    <property type="entry name" value="Transposon Tf2-6 polyprotein-like Protein"/>
    <property type="match status" value="1"/>
</dbReference>
<dbReference type="Pfam" id="PF00665">
    <property type="entry name" value="rve"/>
    <property type="match status" value="1"/>
</dbReference>
<dbReference type="SMR" id="A0A5F8AQX8"/>
<dbReference type="InterPro" id="IPR021109">
    <property type="entry name" value="Peptidase_aspartic_dom_sf"/>
</dbReference>
<dbReference type="InterPro" id="IPR001584">
    <property type="entry name" value="Integrase_cat-core"/>
</dbReference>
<dbReference type="GO" id="GO:0003964">
    <property type="term" value="F:RNA-directed DNA polymerase activity"/>
    <property type="evidence" value="ECO:0007669"/>
    <property type="project" value="UniProtKB-KW"/>
</dbReference>
<dbReference type="InterPro" id="IPR040643">
    <property type="entry name" value="MLVIN_C"/>
</dbReference>
<proteinExistence type="inferred from homology"/>
<evidence type="ECO:0000256" key="9">
    <source>
        <dbReference type="ARBA" id="ARBA00022801"/>
    </source>
</evidence>
<dbReference type="GO" id="GO:0003723">
    <property type="term" value="F:RNA binding"/>
    <property type="evidence" value="ECO:0007669"/>
    <property type="project" value="UniProtKB-KW"/>
</dbReference>
<dbReference type="Gene3D" id="2.30.30.850">
    <property type="match status" value="1"/>
</dbReference>
<reference evidence="18" key="1">
    <citation type="journal article" date="2007" name="Science">
        <title>Evolutionary and biomedical insights from the rhesus macaque genome.</title>
        <authorList>
            <person name="Gibbs R.A."/>
            <person name="Rogers J."/>
            <person name="Katze M.G."/>
            <person name="Bumgarner R."/>
            <person name="Weinstock G.M."/>
            <person name="Mardis E.R."/>
            <person name="Remington K.A."/>
            <person name="Strausberg R.L."/>
            <person name="Venter J.C."/>
            <person name="Wilson R.K."/>
            <person name="Batzer M.A."/>
            <person name="Bustamante C.D."/>
            <person name="Eichler E.E."/>
            <person name="Hahn M.W."/>
            <person name="Hardison R.C."/>
            <person name="Makova K.D."/>
            <person name="Miller W."/>
            <person name="Milosavljevic A."/>
            <person name="Palermo R.E."/>
            <person name="Siepel A."/>
            <person name="Sikela J.M."/>
            <person name="Attaway T."/>
            <person name="Bell S."/>
            <person name="Bernard K.E."/>
            <person name="Buhay C.J."/>
            <person name="Chandrabose M.N."/>
            <person name="Dao M."/>
            <person name="Davis C."/>
            <person name="Delehaunty K.D."/>
            <person name="Ding Y."/>
            <person name="Dinh H.H."/>
            <person name="Dugan-Rocha S."/>
            <person name="Fulton L.A."/>
            <person name="Gabisi R.A."/>
            <person name="Garner T.T."/>
            <person name="Godfrey J."/>
            <person name="Hawes A.C."/>
            <person name="Hernandez J."/>
            <person name="Hines S."/>
            <person name="Holder M."/>
            <person name="Hume J."/>
            <person name="Jhangiani S.N."/>
            <person name="Joshi V."/>
            <person name="Khan Z.M."/>
            <person name="Kirkness E.F."/>
            <person name="Cree A."/>
            <person name="Fowler R.G."/>
            <person name="Lee S."/>
            <person name="Lewis L.R."/>
            <person name="Li Z."/>
            <person name="Liu Y.-S."/>
            <person name="Moore S.M."/>
            <person name="Muzny D."/>
            <person name="Nazareth L.V."/>
            <person name="Ngo D.N."/>
            <person name="Okwuonu G.O."/>
            <person name="Pai G."/>
            <person name="Parker D."/>
            <person name="Paul H.A."/>
            <person name="Pfannkoch C."/>
            <person name="Pohl C.S."/>
            <person name="Rogers Y.-H.C."/>
            <person name="Ruiz S.J."/>
            <person name="Sabo A."/>
            <person name="Santibanez J."/>
            <person name="Schneider B.W."/>
            <person name="Smith S.M."/>
            <person name="Sodergren E."/>
            <person name="Svatek A.F."/>
            <person name="Utterback T.R."/>
            <person name="Vattathil S."/>
            <person name="Warren W."/>
            <person name="White C.S."/>
            <person name="Chinwalla A.T."/>
            <person name="Feng Y."/>
            <person name="Halpern A.L."/>
            <person name="Hillier L.W."/>
            <person name="Huang X."/>
            <person name="Minx P."/>
            <person name="Nelson J.O."/>
            <person name="Pepin K.H."/>
            <person name="Qin X."/>
            <person name="Sutton G.G."/>
            <person name="Venter E."/>
            <person name="Walenz B.P."/>
            <person name="Wallis J.W."/>
            <person name="Worley K.C."/>
            <person name="Yang S.-P."/>
            <person name="Jones S.M."/>
            <person name="Marra M.A."/>
            <person name="Rocchi M."/>
            <person name="Schein J.E."/>
            <person name="Baertsch R."/>
            <person name="Clarke L."/>
            <person name="Csuros M."/>
            <person name="Glasscock J."/>
            <person name="Harris R.A."/>
            <person name="Havlak P."/>
            <person name="Jackson A.R."/>
            <person name="Jiang H."/>
            <person name="Liu Y."/>
            <person name="Messina D.N."/>
            <person name="Shen Y."/>
            <person name="Song H.X.-Z."/>
            <person name="Wylie T."/>
            <person name="Zhang L."/>
            <person name="Birney E."/>
            <person name="Han K."/>
            <person name="Konkel M.K."/>
            <person name="Lee J."/>
            <person name="Smit A.F.A."/>
            <person name="Ullmer B."/>
            <person name="Wang H."/>
            <person name="Xing J."/>
            <person name="Burhans R."/>
            <person name="Cheng Z."/>
            <person name="Karro J.E."/>
            <person name="Ma J."/>
            <person name="Raney B."/>
            <person name="She X."/>
            <person name="Cox M.J."/>
            <person name="Demuth J.P."/>
            <person name="Dumas L.J."/>
            <person name="Han S.-G."/>
            <person name="Hopkins J."/>
            <person name="Karimpour-Fard A."/>
            <person name="Kim Y.H."/>
            <person name="Pollack J.R."/>
            <person name="Vinar T."/>
            <person name="Addo-Quaye C."/>
            <person name="Degenhardt J."/>
            <person name="Denby A."/>
            <person name="Hubisz M.J."/>
            <person name="Indap A."/>
            <person name="Kosiol C."/>
            <person name="Lahn B.T."/>
            <person name="Lawson H.A."/>
            <person name="Marklein A."/>
            <person name="Nielsen R."/>
            <person name="Vallender E.J."/>
            <person name="Clark A.G."/>
            <person name="Ferguson B."/>
            <person name="Hernandez R.D."/>
            <person name="Hirani K."/>
            <person name="Kehrer-Sawatzki H."/>
            <person name="Kolb J."/>
            <person name="Patil S."/>
            <person name="Pu L.-L."/>
            <person name="Ren Y."/>
            <person name="Smith D.G."/>
            <person name="Wheeler D.A."/>
            <person name="Schenck I."/>
            <person name="Ball E.V."/>
            <person name="Chen R."/>
            <person name="Cooper D.N."/>
            <person name="Giardine B."/>
            <person name="Hsu F."/>
            <person name="Kent W.J."/>
            <person name="Lesk A."/>
            <person name="Nelson D.L."/>
            <person name="O'brien W.E."/>
            <person name="Pruefer K."/>
            <person name="Stenson P.D."/>
            <person name="Wallace J.C."/>
            <person name="Ke H."/>
            <person name="Liu X.-M."/>
            <person name="Wang P."/>
            <person name="Xiang A.P."/>
            <person name="Yang F."/>
            <person name="Barber G.P."/>
            <person name="Haussler D."/>
            <person name="Karolchik D."/>
            <person name="Kern A.D."/>
            <person name="Kuhn R.M."/>
            <person name="Smith K.E."/>
            <person name="Zwieg A.S."/>
        </authorList>
    </citation>
    <scope>NUCLEOTIDE SEQUENCE [LARGE SCALE GENOMIC DNA]</scope>
    <source>
        <strain evidence="18">17573</strain>
    </source>
</reference>
<accession>A0A5F8AQX8</accession>
<dbReference type="Gene3D" id="3.30.70.270">
    <property type="match status" value="2"/>
</dbReference>
<evidence type="ECO:0000256" key="2">
    <source>
        <dbReference type="ARBA" id="ARBA00012180"/>
    </source>
</evidence>
<dbReference type="Bgee" id="ENSMMUG00000049854">
    <property type="expression patterns" value="Expressed in dorsolateral prefrontal cortex and 8 other cell types or tissues"/>
</dbReference>
<dbReference type="GO" id="GO:0006310">
    <property type="term" value="P:DNA recombination"/>
    <property type="evidence" value="ECO:0007669"/>
    <property type="project" value="UniProtKB-KW"/>
</dbReference>
<dbReference type="InterPro" id="IPR000477">
    <property type="entry name" value="RT_dom"/>
</dbReference>
<evidence type="ECO:0000313" key="18">
    <source>
        <dbReference type="Proteomes" id="UP000006718"/>
    </source>
</evidence>
<evidence type="ECO:0000256" key="1">
    <source>
        <dbReference type="ARBA" id="ARBA00010879"/>
    </source>
</evidence>
<dbReference type="InterPro" id="IPR015416">
    <property type="entry name" value="Znf_H2C2_histone_UAS-bd"/>
</dbReference>
<dbReference type="Gene3D" id="3.10.10.10">
    <property type="entry name" value="HIV Type 1 Reverse Transcriptase, subunit A, domain 1"/>
    <property type="match status" value="1"/>
</dbReference>
<dbReference type="Pfam" id="PF18697">
    <property type="entry name" value="MLVIN_C"/>
    <property type="match status" value="1"/>
</dbReference>